<feature type="compositionally biased region" description="Polar residues" evidence="1">
    <location>
        <begin position="395"/>
        <end position="406"/>
    </location>
</feature>
<keyword evidence="4" id="KW-1185">Reference proteome</keyword>
<feature type="region of interest" description="Disordered" evidence="1">
    <location>
        <begin position="334"/>
        <end position="431"/>
    </location>
</feature>
<evidence type="ECO:0000313" key="4">
    <source>
        <dbReference type="Proteomes" id="UP001611162"/>
    </source>
</evidence>
<evidence type="ECO:0000313" key="3">
    <source>
        <dbReference type="EMBL" id="MFI0915300.1"/>
    </source>
</evidence>
<keyword evidence="2" id="KW-0472">Membrane</keyword>
<feature type="transmembrane region" description="Helical" evidence="2">
    <location>
        <begin position="47"/>
        <end position="67"/>
    </location>
</feature>
<name>A0ABW7TCN3_9ACTN</name>
<keyword evidence="2" id="KW-0812">Transmembrane</keyword>
<dbReference type="EMBL" id="JBIRRB010000020">
    <property type="protein sequence ID" value="MFI0915300.1"/>
    <property type="molecule type" value="Genomic_DNA"/>
</dbReference>
<sequence>MVAQTPQKGRAAPPPPPAAHVSKLDYQAAQKAIPKLERLGKDVTRSLITIGFGALIFTCVNVTRFAIQHEIPGWVAWMLDPMASLALLTVLYVDGALTEQGGYKASGWPLVLRWFAGLATWTMNCWQSLFPDGHVSLVPHHADPGGILLHSVAPVLLIALAEASSGYRAYLTKRLAHWRGVVNAYEAQQHRAEEDKARRQREDAEREHAAQREREEREYNARLERERLAAQREEAERQRRAEIEAKREEAAIEAERRRAENEEAERVRRAEIEAAREQAAIERERAKIEADRKAREAEIERQRLEEQARLEAEAKDREATRQAEIIRANAEAKALEEKAQAEARALEEKAQAEARQLEEAERAKRQAALERAAKREARRLADASESGRRPASISGGRTSESASQSGGALLAVASENGGRVPRDVRKQQREEAERYVAKCVLNKEEPDTDALAKRYGKGETWIGDRIRAAHRRLAEEPGFEDSVIAEALALLDSPADTSAA</sequence>
<gene>
    <name evidence="3" type="ORF">ACH4TF_33440</name>
</gene>
<protein>
    <recommendedName>
        <fullName evidence="5">DUF2637 domain-containing protein</fullName>
    </recommendedName>
</protein>
<feature type="compositionally biased region" description="Basic and acidic residues" evidence="1">
    <location>
        <begin position="420"/>
        <end position="431"/>
    </location>
</feature>
<reference evidence="3 4" key="1">
    <citation type="submission" date="2024-10" db="EMBL/GenBank/DDBJ databases">
        <title>The Natural Products Discovery Center: Release of the First 8490 Sequenced Strains for Exploring Actinobacteria Biosynthetic Diversity.</title>
        <authorList>
            <person name="Kalkreuter E."/>
            <person name="Kautsar S.A."/>
            <person name="Yang D."/>
            <person name="Bader C.D."/>
            <person name="Teijaro C.N."/>
            <person name="Fluegel L."/>
            <person name="Davis C.M."/>
            <person name="Simpson J.R."/>
            <person name="Lauterbach L."/>
            <person name="Steele A.D."/>
            <person name="Gui C."/>
            <person name="Meng S."/>
            <person name="Li G."/>
            <person name="Viehrig K."/>
            <person name="Ye F."/>
            <person name="Su P."/>
            <person name="Kiefer A.F."/>
            <person name="Nichols A."/>
            <person name="Cepeda A.J."/>
            <person name="Yan W."/>
            <person name="Fan B."/>
            <person name="Jiang Y."/>
            <person name="Adhikari A."/>
            <person name="Zheng C.-J."/>
            <person name="Schuster L."/>
            <person name="Cowan T.M."/>
            <person name="Smanski M.J."/>
            <person name="Chevrette M.G."/>
            <person name="De Carvalho L.P.S."/>
            <person name="Shen B."/>
        </authorList>
    </citation>
    <scope>NUCLEOTIDE SEQUENCE [LARGE SCALE GENOMIC DNA]</scope>
    <source>
        <strain evidence="3 4">NPDC020979</strain>
    </source>
</reference>
<organism evidence="3 4">
    <name type="scientific">Streptomyces abikoensis</name>
    <dbReference type="NCBI Taxonomy" id="97398"/>
    <lineage>
        <taxon>Bacteria</taxon>
        <taxon>Bacillati</taxon>
        <taxon>Actinomycetota</taxon>
        <taxon>Actinomycetes</taxon>
        <taxon>Kitasatosporales</taxon>
        <taxon>Streptomycetaceae</taxon>
        <taxon>Streptomyces</taxon>
    </lineage>
</organism>
<feature type="compositionally biased region" description="Basic and acidic residues" evidence="1">
    <location>
        <begin position="334"/>
        <end position="388"/>
    </location>
</feature>
<evidence type="ECO:0008006" key="5">
    <source>
        <dbReference type="Google" id="ProtNLM"/>
    </source>
</evidence>
<evidence type="ECO:0000256" key="1">
    <source>
        <dbReference type="SAM" id="MobiDB-lite"/>
    </source>
</evidence>
<evidence type="ECO:0000256" key="2">
    <source>
        <dbReference type="SAM" id="Phobius"/>
    </source>
</evidence>
<feature type="region of interest" description="Disordered" evidence="1">
    <location>
        <begin position="189"/>
        <end position="219"/>
    </location>
</feature>
<dbReference type="RefSeq" id="WP_397614890.1">
    <property type="nucleotide sequence ID" value="NZ_JBIRRB010000020.1"/>
</dbReference>
<proteinExistence type="predicted"/>
<dbReference type="Proteomes" id="UP001611162">
    <property type="component" value="Unassembled WGS sequence"/>
</dbReference>
<keyword evidence="2" id="KW-1133">Transmembrane helix</keyword>
<comment type="caution">
    <text evidence="3">The sequence shown here is derived from an EMBL/GenBank/DDBJ whole genome shotgun (WGS) entry which is preliminary data.</text>
</comment>
<accession>A0ABW7TCN3</accession>